<reference evidence="1 2" key="1">
    <citation type="submission" date="2020-04" db="EMBL/GenBank/DDBJ databases">
        <title>Description of novel Gluconacetobacter.</title>
        <authorList>
            <person name="Sombolestani A."/>
        </authorList>
    </citation>
    <scope>NUCLEOTIDE SEQUENCE [LARGE SCALE GENOMIC DNA]</scope>
    <source>
        <strain evidence="1 2">LMG 19747</strain>
    </source>
</reference>
<sequence>MTDLAARLPDGRYLRLIGLHAPGMPIDGPPLFHAVRILDLGLDASFLAERLAFWSPLDADAREAVLGDPPAGGGEIEPAVLDGFGPPDVIACLGARETDWLGAVSVPVLRVDRLLPNLPSLANGRPDDPVARVLAPENVSRGPYHPATLSAAIHEAGRILAVLLEHRPLDALLTAGR</sequence>
<dbReference type="Proteomes" id="UP000589085">
    <property type="component" value="Unassembled WGS sequence"/>
</dbReference>
<evidence type="ECO:0000313" key="2">
    <source>
        <dbReference type="Proteomes" id="UP000589085"/>
    </source>
</evidence>
<dbReference type="AlphaFoldDB" id="A0A7W4NNY8"/>
<accession>A0A7W4NNY8</accession>
<proteinExistence type="predicted"/>
<organism evidence="1 2">
    <name type="scientific">Gluconacetobacter sacchari</name>
    <dbReference type="NCBI Taxonomy" id="92759"/>
    <lineage>
        <taxon>Bacteria</taxon>
        <taxon>Pseudomonadati</taxon>
        <taxon>Pseudomonadota</taxon>
        <taxon>Alphaproteobacteria</taxon>
        <taxon>Acetobacterales</taxon>
        <taxon>Acetobacteraceae</taxon>
        <taxon>Gluconacetobacter</taxon>
    </lineage>
</organism>
<evidence type="ECO:0000313" key="1">
    <source>
        <dbReference type="EMBL" id="MBB2161202.1"/>
    </source>
</evidence>
<comment type="caution">
    <text evidence="1">The sequence shown here is derived from an EMBL/GenBank/DDBJ whole genome shotgun (WGS) entry which is preliminary data.</text>
</comment>
<name>A0A7W4NNY8_9PROT</name>
<gene>
    <name evidence="1" type="ORF">HLH48_13645</name>
</gene>
<protein>
    <submittedName>
        <fullName evidence="1">Uncharacterized protein</fullName>
    </submittedName>
</protein>
<dbReference type="RefSeq" id="WP_182998035.1">
    <property type="nucleotide sequence ID" value="NZ_JABEQJ010000017.1"/>
</dbReference>
<dbReference type="EMBL" id="JABEQJ010000017">
    <property type="protein sequence ID" value="MBB2161202.1"/>
    <property type="molecule type" value="Genomic_DNA"/>
</dbReference>